<dbReference type="Proteomes" id="UP000741013">
    <property type="component" value="Unassembled WGS sequence"/>
</dbReference>
<sequence>MTTTGIRAGWRTPAALYRLISSPALRAAFGWDLASRDVRWVRPVEGMTCLEVGSGGGFYTRALAGHLGAGSELIALDPDAGSLEVLRERLDGAPGARMTYQPGDGCALPLAESSVDALFYGYSLEEFGDPLAAIHDAHRVLRPGGQLVLFLWRPVIGRRRREPVLRLLESKFTRERISAGPQNIRLSYRR</sequence>
<comment type="caution">
    <text evidence="2">The sequence shown here is derived from an EMBL/GenBank/DDBJ whole genome shotgun (WGS) entry which is preliminary data.</text>
</comment>
<protein>
    <submittedName>
        <fullName evidence="2">Ubiquinone/menaquinone biosynthesis C-methylase UbiE</fullName>
    </submittedName>
</protein>
<keyword evidence="3" id="KW-1185">Reference proteome</keyword>
<dbReference type="CDD" id="cd02440">
    <property type="entry name" value="AdoMet_MTases"/>
    <property type="match status" value="1"/>
</dbReference>
<dbReference type="EMBL" id="JAGGMS010000001">
    <property type="protein sequence ID" value="MBP2183229.1"/>
    <property type="molecule type" value="Genomic_DNA"/>
</dbReference>
<gene>
    <name evidence="2" type="ORF">JOM49_004755</name>
</gene>
<evidence type="ECO:0000313" key="3">
    <source>
        <dbReference type="Proteomes" id="UP000741013"/>
    </source>
</evidence>
<dbReference type="InterPro" id="IPR050508">
    <property type="entry name" value="Methyltransf_Superfamily"/>
</dbReference>
<dbReference type="Pfam" id="PF08241">
    <property type="entry name" value="Methyltransf_11"/>
    <property type="match status" value="1"/>
</dbReference>
<evidence type="ECO:0000259" key="1">
    <source>
        <dbReference type="Pfam" id="PF08241"/>
    </source>
</evidence>
<name>A0ABS4PUX8_9PSEU</name>
<dbReference type="SUPFAM" id="SSF53335">
    <property type="entry name" value="S-adenosyl-L-methionine-dependent methyltransferases"/>
    <property type="match status" value="1"/>
</dbReference>
<reference evidence="2 3" key="1">
    <citation type="submission" date="2021-03" db="EMBL/GenBank/DDBJ databases">
        <title>Sequencing the genomes of 1000 actinobacteria strains.</title>
        <authorList>
            <person name="Klenk H.-P."/>
        </authorList>
    </citation>
    <scope>NUCLEOTIDE SEQUENCE [LARGE SCALE GENOMIC DNA]</scope>
    <source>
        <strain evidence="2 3">DSM 45510</strain>
    </source>
</reference>
<keyword evidence="2" id="KW-0830">Ubiquinone</keyword>
<organism evidence="2 3">
    <name type="scientific">Amycolatopsis magusensis</name>
    <dbReference type="NCBI Taxonomy" id="882444"/>
    <lineage>
        <taxon>Bacteria</taxon>
        <taxon>Bacillati</taxon>
        <taxon>Actinomycetota</taxon>
        <taxon>Actinomycetes</taxon>
        <taxon>Pseudonocardiales</taxon>
        <taxon>Pseudonocardiaceae</taxon>
        <taxon>Amycolatopsis</taxon>
    </lineage>
</organism>
<evidence type="ECO:0000313" key="2">
    <source>
        <dbReference type="EMBL" id="MBP2183229.1"/>
    </source>
</evidence>
<proteinExistence type="predicted"/>
<feature type="domain" description="Methyltransferase type 11" evidence="1">
    <location>
        <begin position="50"/>
        <end position="149"/>
    </location>
</feature>
<dbReference type="InterPro" id="IPR013216">
    <property type="entry name" value="Methyltransf_11"/>
</dbReference>
<accession>A0ABS4PUX8</accession>
<dbReference type="InterPro" id="IPR029063">
    <property type="entry name" value="SAM-dependent_MTases_sf"/>
</dbReference>
<dbReference type="RefSeq" id="WP_209666428.1">
    <property type="nucleotide sequence ID" value="NZ_JAGGMS010000001.1"/>
</dbReference>
<dbReference type="PANTHER" id="PTHR42912">
    <property type="entry name" value="METHYLTRANSFERASE"/>
    <property type="match status" value="1"/>
</dbReference>
<dbReference type="Gene3D" id="3.40.50.150">
    <property type="entry name" value="Vaccinia Virus protein VP39"/>
    <property type="match status" value="1"/>
</dbReference>